<dbReference type="InterPro" id="IPR007055">
    <property type="entry name" value="BON_dom"/>
</dbReference>
<name>A0A848FIH9_9BURK</name>
<feature type="signal peptide" evidence="1">
    <location>
        <begin position="1"/>
        <end position="28"/>
    </location>
</feature>
<dbReference type="PROSITE" id="PS50914">
    <property type="entry name" value="BON"/>
    <property type="match status" value="1"/>
</dbReference>
<proteinExistence type="predicted"/>
<dbReference type="Proteomes" id="UP000574067">
    <property type="component" value="Unassembled WGS sequence"/>
</dbReference>
<feature type="domain" description="BON" evidence="2">
    <location>
        <begin position="32"/>
        <end position="99"/>
    </location>
</feature>
<evidence type="ECO:0000259" key="2">
    <source>
        <dbReference type="PROSITE" id="PS50914"/>
    </source>
</evidence>
<keyword evidence="4" id="KW-1185">Reference proteome</keyword>
<comment type="caution">
    <text evidence="3">The sequence shown here is derived from an EMBL/GenBank/DDBJ whole genome shotgun (WGS) entry which is preliminary data.</text>
</comment>
<dbReference type="EMBL" id="JABBFW010000026">
    <property type="protein sequence ID" value="NML18069.1"/>
    <property type="molecule type" value="Genomic_DNA"/>
</dbReference>
<organism evidence="3 4">
    <name type="scientific">Azohydromonas caseinilytica</name>
    <dbReference type="NCBI Taxonomy" id="2728836"/>
    <lineage>
        <taxon>Bacteria</taxon>
        <taxon>Pseudomonadati</taxon>
        <taxon>Pseudomonadota</taxon>
        <taxon>Betaproteobacteria</taxon>
        <taxon>Burkholderiales</taxon>
        <taxon>Sphaerotilaceae</taxon>
        <taxon>Azohydromonas</taxon>
    </lineage>
</organism>
<dbReference type="Pfam" id="PF04972">
    <property type="entry name" value="BON"/>
    <property type="match status" value="1"/>
</dbReference>
<dbReference type="Gene3D" id="3.30.1340.30">
    <property type="match status" value="1"/>
</dbReference>
<dbReference type="RefSeq" id="WP_169162967.1">
    <property type="nucleotide sequence ID" value="NZ_JABBFW010000026.1"/>
</dbReference>
<evidence type="ECO:0000313" key="4">
    <source>
        <dbReference type="Proteomes" id="UP000574067"/>
    </source>
</evidence>
<protein>
    <submittedName>
        <fullName evidence="3">BON domain-containing protein</fullName>
    </submittedName>
</protein>
<gene>
    <name evidence="3" type="ORF">HHL10_24155</name>
</gene>
<evidence type="ECO:0000313" key="3">
    <source>
        <dbReference type="EMBL" id="NML18069.1"/>
    </source>
</evidence>
<dbReference type="AlphaFoldDB" id="A0A848FIH9"/>
<reference evidence="3 4" key="1">
    <citation type="submission" date="2020-04" db="EMBL/GenBank/DDBJ databases">
        <title>Azohydromonas sp. isolated from soil.</title>
        <authorList>
            <person name="Dahal R.H."/>
        </authorList>
    </citation>
    <scope>NUCLEOTIDE SEQUENCE [LARGE SCALE GENOMIC DNA]</scope>
    <source>
        <strain evidence="3 4">G-1-1-14</strain>
    </source>
</reference>
<sequence length="105" mass="11139">MKKQRPTPLASLASLALAALAFTGVAQATTPADGQLAQQVEQALREAKLRHAAVQAVVVDGKVSLRGWVDAPNDVLRAMQLAAAVPGVEGVTSDLRTWRATERHF</sequence>
<evidence type="ECO:0000256" key="1">
    <source>
        <dbReference type="SAM" id="SignalP"/>
    </source>
</evidence>
<feature type="chain" id="PRO_5032546314" evidence="1">
    <location>
        <begin position="29"/>
        <end position="105"/>
    </location>
</feature>
<keyword evidence="1" id="KW-0732">Signal</keyword>
<accession>A0A848FIH9</accession>